<dbReference type="EnsemblPlants" id="Ma01_t05490.1">
    <property type="protein sequence ID" value="Ma01_p05490.1"/>
    <property type="gene ID" value="Ma01_g05490"/>
</dbReference>
<evidence type="ECO:0000256" key="1">
    <source>
        <dbReference type="SAM" id="MobiDB-lite"/>
    </source>
</evidence>
<dbReference type="InParanoid" id="A0A804HQL6"/>
<dbReference type="Proteomes" id="UP000012960">
    <property type="component" value="Unplaced"/>
</dbReference>
<dbReference type="Gramene" id="Ma01_t05490.1">
    <property type="protein sequence ID" value="Ma01_p05490.1"/>
    <property type="gene ID" value="Ma01_g05490"/>
</dbReference>
<feature type="signal peptide" evidence="2">
    <location>
        <begin position="1"/>
        <end position="28"/>
    </location>
</feature>
<evidence type="ECO:0000313" key="4">
    <source>
        <dbReference type="EnsemblPlants" id="Ma01_p05490.1"/>
    </source>
</evidence>
<feature type="region of interest" description="Disordered" evidence="1">
    <location>
        <begin position="39"/>
        <end position="66"/>
    </location>
</feature>
<name>A0A804HQL6_MUSAM</name>
<proteinExistence type="predicted"/>
<dbReference type="AlphaFoldDB" id="A0A804HQL6"/>
<feature type="chain" id="PRO_5036219650" evidence="2">
    <location>
        <begin position="29"/>
        <end position="89"/>
    </location>
</feature>
<keyword evidence="5" id="KW-1185">Reference proteome</keyword>
<dbReference type="EMBL" id="HG996466">
    <property type="protein sequence ID" value="CAG1858639.1"/>
    <property type="molecule type" value="Genomic_DNA"/>
</dbReference>
<dbReference type="PROSITE" id="PS51257">
    <property type="entry name" value="PROKAR_LIPOPROTEIN"/>
    <property type="match status" value="1"/>
</dbReference>
<protein>
    <submittedName>
        <fullName evidence="3">(wild Malaysian banana) hypothetical protein</fullName>
    </submittedName>
</protein>
<sequence>MAESTKQIVVVILLTILLLGCHPPISFSCTPRKALARAGRCGESDDPIPSPTTMTASQASRRPYVPPSPAGNRVVIYEAPPQAPPPLVA</sequence>
<evidence type="ECO:0000313" key="3">
    <source>
        <dbReference type="EMBL" id="CAG1858639.1"/>
    </source>
</evidence>
<evidence type="ECO:0000256" key="2">
    <source>
        <dbReference type="SAM" id="SignalP"/>
    </source>
</evidence>
<accession>A0A804HQL6</accession>
<reference evidence="3" key="1">
    <citation type="submission" date="2021-03" db="EMBL/GenBank/DDBJ databases">
        <authorList>
            <consortium name="Genoscope - CEA"/>
            <person name="William W."/>
        </authorList>
    </citation>
    <scope>NUCLEOTIDE SEQUENCE</scope>
    <source>
        <strain evidence="3">Doubled-haploid Pahang</strain>
    </source>
</reference>
<gene>
    <name evidence="3" type="ORF">GSMUA_289340.1</name>
</gene>
<reference evidence="4" key="2">
    <citation type="submission" date="2021-05" db="UniProtKB">
        <authorList>
            <consortium name="EnsemblPlants"/>
        </authorList>
    </citation>
    <scope>IDENTIFICATION</scope>
    <source>
        <strain evidence="4">subsp. malaccensis</strain>
    </source>
</reference>
<feature type="compositionally biased region" description="Polar residues" evidence="1">
    <location>
        <begin position="51"/>
        <end position="60"/>
    </location>
</feature>
<keyword evidence="2" id="KW-0732">Signal</keyword>
<organism evidence="4 5">
    <name type="scientific">Musa acuminata subsp. malaccensis</name>
    <name type="common">Wild banana</name>
    <name type="synonym">Musa malaccensis</name>
    <dbReference type="NCBI Taxonomy" id="214687"/>
    <lineage>
        <taxon>Eukaryota</taxon>
        <taxon>Viridiplantae</taxon>
        <taxon>Streptophyta</taxon>
        <taxon>Embryophyta</taxon>
        <taxon>Tracheophyta</taxon>
        <taxon>Spermatophyta</taxon>
        <taxon>Magnoliopsida</taxon>
        <taxon>Liliopsida</taxon>
        <taxon>Zingiberales</taxon>
        <taxon>Musaceae</taxon>
        <taxon>Musa</taxon>
    </lineage>
</organism>
<evidence type="ECO:0000313" key="5">
    <source>
        <dbReference type="Proteomes" id="UP000012960"/>
    </source>
</evidence>